<comment type="caution">
    <text evidence="1">The sequence shown here is derived from an EMBL/GenBank/DDBJ whole genome shotgun (WGS) entry which is preliminary data.</text>
</comment>
<evidence type="ECO:0000313" key="1">
    <source>
        <dbReference type="EMBL" id="MFC5649073.1"/>
    </source>
</evidence>
<gene>
    <name evidence="1" type="ORF">ACFPYJ_08000</name>
</gene>
<accession>A0ABW0VUG0</accession>
<dbReference type="EMBL" id="JBHSOW010000028">
    <property type="protein sequence ID" value="MFC5649073.1"/>
    <property type="molecule type" value="Genomic_DNA"/>
</dbReference>
<proteinExistence type="predicted"/>
<sequence length="89" mass="9844">MSKRILILVLIVILFLATNPTEEEYAAFVVNHELGDYSNGLTKAIGVPLVKSVTATTNYYIGTTFTTSIDKDHPIVVIGFLKKIFIKVN</sequence>
<reference evidence="2" key="1">
    <citation type="journal article" date="2019" name="Int. J. Syst. Evol. Microbiol.">
        <title>The Global Catalogue of Microorganisms (GCM) 10K type strain sequencing project: providing services to taxonomists for standard genome sequencing and annotation.</title>
        <authorList>
            <consortium name="The Broad Institute Genomics Platform"/>
            <consortium name="The Broad Institute Genome Sequencing Center for Infectious Disease"/>
            <person name="Wu L."/>
            <person name="Ma J."/>
        </authorList>
    </citation>
    <scope>NUCLEOTIDE SEQUENCE [LARGE SCALE GENOMIC DNA]</scope>
    <source>
        <strain evidence="2">CGMCC 1.3240</strain>
    </source>
</reference>
<dbReference type="Proteomes" id="UP001596047">
    <property type="component" value="Unassembled WGS sequence"/>
</dbReference>
<evidence type="ECO:0000313" key="2">
    <source>
        <dbReference type="Proteomes" id="UP001596047"/>
    </source>
</evidence>
<dbReference type="RefSeq" id="WP_379187561.1">
    <property type="nucleotide sequence ID" value="NZ_JBHSOW010000028.1"/>
</dbReference>
<organism evidence="1 2">
    <name type="scientific">Paenibacillus solisilvae</name>
    <dbReference type="NCBI Taxonomy" id="2486751"/>
    <lineage>
        <taxon>Bacteria</taxon>
        <taxon>Bacillati</taxon>
        <taxon>Bacillota</taxon>
        <taxon>Bacilli</taxon>
        <taxon>Bacillales</taxon>
        <taxon>Paenibacillaceae</taxon>
        <taxon>Paenibacillus</taxon>
    </lineage>
</organism>
<name>A0ABW0VUG0_9BACL</name>
<keyword evidence="2" id="KW-1185">Reference proteome</keyword>
<evidence type="ECO:0008006" key="3">
    <source>
        <dbReference type="Google" id="ProtNLM"/>
    </source>
</evidence>
<protein>
    <recommendedName>
        <fullName evidence="3">DUF4359 domain-containing protein</fullName>
    </recommendedName>
</protein>